<name>A0A644XXM7_9ZZZZ</name>
<dbReference type="PROSITE" id="PS51365">
    <property type="entry name" value="RENAL_DIPEPTIDASE_2"/>
    <property type="match status" value="1"/>
</dbReference>
<dbReference type="AlphaFoldDB" id="A0A644XXM7"/>
<reference evidence="1" key="1">
    <citation type="submission" date="2019-08" db="EMBL/GenBank/DDBJ databases">
        <authorList>
            <person name="Kucharzyk K."/>
            <person name="Murdoch R.W."/>
            <person name="Higgins S."/>
            <person name="Loffler F."/>
        </authorList>
    </citation>
    <scope>NUCLEOTIDE SEQUENCE</scope>
</reference>
<evidence type="ECO:0008006" key="2">
    <source>
        <dbReference type="Google" id="ProtNLM"/>
    </source>
</evidence>
<gene>
    <name evidence="1" type="ORF">SDC9_66979</name>
</gene>
<sequence>MHPVFDLHCDTIYELQQLGTGTLAENSGQVSLAWMDKAGQVTACFAMFVDSEQGNCWRSAQRLHERFLMELKQNQDRIVQVRTADEIRGSSLHGAILSCEELQILEGELSRIGTLASWGVRLATLTWNHENDYGFPHHLAGGLKRLGFSAVEELEHHNILVDVSHLNDEGFNDVASISRKPFVASHSNCRSVTNHSRNLSDRMIRTIADKGGVVGLNFCPSFLSEDWMRSSIEAMVRHAVHLKQVGGSAVTALGTDYDGITGELEIPHYDALSLLWQALEKSGFTSSELQAMWFENALRVFS</sequence>
<dbReference type="PANTHER" id="PTHR10443:SF12">
    <property type="entry name" value="DIPEPTIDASE"/>
    <property type="match status" value="1"/>
</dbReference>
<dbReference type="SUPFAM" id="SSF51556">
    <property type="entry name" value="Metallo-dependent hydrolases"/>
    <property type="match status" value="1"/>
</dbReference>
<dbReference type="Pfam" id="PF01244">
    <property type="entry name" value="Peptidase_M19"/>
    <property type="match status" value="1"/>
</dbReference>
<dbReference type="InterPro" id="IPR032466">
    <property type="entry name" value="Metal_Hydrolase"/>
</dbReference>
<comment type="caution">
    <text evidence="1">The sequence shown here is derived from an EMBL/GenBank/DDBJ whole genome shotgun (WGS) entry which is preliminary data.</text>
</comment>
<dbReference type="EMBL" id="VSSQ01003409">
    <property type="protein sequence ID" value="MPM20548.1"/>
    <property type="molecule type" value="Genomic_DNA"/>
</dbReference>
<proteinExistence type="predicted"/>
<dbReference type="InterPro" id="IPR008257">
    <property type="entry name" value="Pept_M19"/>
</dbReference>
<dbReference type="GO" id="GO:0070573">
    <property type="term" value="F:metallodipeptidase activity"/>
    <property type="evidence" value="ECO:0007669"/>
    <property type="project" value="InterPro"/>
</dbReference>
<organism evidence="1">
    <name type="scientific">bioreactor metagenome</name>
    <dbReference type="NCBI Taxonomy" id="1076179"/>
    <lineage>
        <taxon>unclassified sequences</taxon>
        <taxon>metagenomes</taxon>
        <taxon>ecological metagenomes</taxon>
    </lineage>
</organism>
<accession>A0A644XXM7</accession>
<dbReference type="GO" id="GO:0006508">
    <property type="term" value="P:proteolysis"/>
    <property type="evidence" value="ECO:0007669"/>
    <property type="project" value="InterPro"/>
</dbReference>
<evidence type="ECO:0000313" key="1">
    <source>
        <dbReference type="EMBL" id="MPM20548.1"/>
    </source>
</evidence>
<protein>
    <recommendedName>
        <fullName evidence="2">Membrane dipeptidase</fullName>
    </recommendedName>
</protein>
<dbReference type="Gene3D" id="3.20.20.140">
    <property type="entry name" value="Metal-dependent hydrolases"/>
    <property type="match status" value="1"/>
</dbReference>
<dbReference type="PANTHER" id="PTHR10443">
    <property type="entry name" value="MICROSOMAL DIPEPTIDASE"/>
    <property type="match status" value="1"/>
</dbReference>